<evidence type="ECO:0000256" key="1">
    <source>
        <dbReference type="SAM" id="Phobius"/>
    </source>
</evidence>
<name>A0ABV2CP44_9RHOO</name>
<keyword evidence="4" id="KW-1185">Reference proteome</keyword>
<dbReference type="EMBL" id="JBEWLZ010000003">
    <property type="protein sequence ID" value="MET1489685.1"/>
    <property type="molecule type" value="Genomic_DNA"/>
</dbReference>
<dbReference type="RefSeq" id="WP_345925056.1">
    <property type="nucleotide sequence ID" value="NZ_JBDIVF010000002.1"/>
</dbReference>
<evidence type="ECO:0000313" key="3">
    <source>
        <dbReference type="EMBL" id="MET1489685.1"/>
    </source>
</evidence>
<dbReference type="InterPro" id="IPR031583">
    <property type="entry name" value="PelD_GGDEF"/>
</dbReference>
<accession>A0ABV2CP44</accession>
<feature type="transmembrane region" description="Helical" evidence="1">
    <location>
        <begin position="68"/>
        <end position="88"/>
    </location>
</feature>
<reference evidence="3 4" key="1">
    <citation type="submission" date="2024-07" db="EMBL/GenBank/DDBJ databases">
        <title>Uliginosibacterium paludis KCTC:42655.</title>
        <authorList>
            <person name="Kim M.K."/>
        </authorList>
    </citation>
    <scope>NUCLEOTIDE SEQUENCE [LARGE SCALE GENOMIC DNA]</scope>
    <source>
        <strain evidence="3 4">KCTC 42655</strain>
    </source>
</reference>
<feature type="domain" description="PelD GGDEF" evidence="2">
    <location>
        <begin position="316"/>
        <end position="442"/>
    </location>
</feature>
<feature type="transmembrane region" description="Helical" evidence="1">
    <location>
        <begin position="20"/>
        <end position="37"/>
    </location>
</feature>
<dbReference type="Pfam" id="PF16963">
    <property type="entry name" value="PelD_GGDEF"/>
    <property type="match status" value="1"/>
</dbReference>
<proteinExistence type="predicted"/>
<dbReference type="Gene3D" id="3.30.70.2880">
    <property type="match status" value="1"/>
</dbReference>
<dbReference type="Gene3D" id="3.30.450.40">
    <property type="match status" value="1"/>
</dbReference>
<protein>
    <submittedName>
        <fullName evidence="3">PelD GGDEF domain-containing protein</fullName>
    </submittedName>
</protein>
<organism evidence="3 4">
    <name type="scientific">Uliginosibacterium paludis</name>
    <dbReference type="NCBI Taxonomy" id="1615952"/>
    <lineage>
        <taxon>Bacteria</taxon>
        <taxon>Pseudomonadati</taxon>
        <taxon>Pseudomonadota</taxon>
        <taxon>Betaproteobacteria</taxon>
        <taxon>Rhodocyclales</taxon>
        <taxon>Zoogloeaceae</taxon>
        <taxon>Uliginosibacterium</taxon>
    </lineage>
</organism>
<sequence length="455" mass="49675">MKERFTRLLAPIADPRVATVFEAVALPVLMMTFGAWISPEDPLFVRSGFPWAWLAPLLLALRYGPIAGLGAAGVLLAGWFVLVGLHGSQVLPKLYFLGGLMMTMLAGEFASVWRARLGRAEATQDYLDRRLDSLTRTHYLLRLSHESLEQDLLSRPVSMRDALVGLRELVAGLEDTHQGTLPAADKLLKLTVQFCQVEHAAVVPVSDGGLQPEAASFLGTAFMLDAADPLIRHALEHGELSHVASQTAEHREDSRYLVVAPVTDAAHGLRALLVIEALPFLSLQEDNLQVLNLMLGYYADSIAMSALVAPLQAAWPACPAPFALELQRLHRLKCESGVPSALVAMVFPASDLPEDLPMWMLRQQRSLDVTWMISNAAGEPRCLLAILPLAPDAAVEGYLARIERWLAGNYDSDLAGLGIHSRVWHLGQEAPPDLLARILETCDVAAEARLPRTPV</sequence>
<keyword evidence="1" id="KW-0812">Transmembrane</keyword>
<dbReference type="InterPro" id="IPR029016">
    <property type="entry name" value="GAF-like_dom_sf"/>
</dbReference>
<keyword evidence="1" id="KW-1133">Transmembrane helix</keyword>
<comment type="caution">
    <text evidence="3">The sequence shown here is derived from an EMBL/GenBank/DDBJ whole genome shotgun (WGS) entry which is preliminary data.</text>
</comment>
<evidence type="ECO:0000313" key="4">
    <source>
        <dbReference type="Proteomes" id="UP001548590"/>
    </source>
</evidence>
<feature type="transmembrane region" description="Helical" evidence="1">
    <location>
        <begin position="94"/>
        <end position="113"/>
    </location>
</feature>
<gene>
    <name evidence="3" type="ORF">ABVT11_07585</name>
</gene>
<dbReference type="InterPro" id="IPR038367">
    <property type="entry name" value="PelD_GGDEF_sf"/>
</dbReference>
<keyword evidence="1" id="KW-0472">Membrane</keyword>
<evidence type="ECO:0000259" key="2">
    <source>
        <dbReference type="Pfam" id="PF16963"/>
    </source>
</evidence>
<dbReference type="Proteomes" id="UP001548590">
    <property type="component" value="Unassembled WGS sequence"/>
</dbReference>